<proteinExistence type="predicted"/>
<feature type="chain" id="PRO_5041524715" evidence="1">
    <location>
        <begin position="27"/>
        <end position="60"/>
    </location>
</feature>
<dbReference type="KEGG" id="rte:GSU10_14485"/>
<accession>A0A162GNB5</accession>
<dbReference type="EMBL" id="CP047186">
    <property type="protein sequence ID" value="QHC56713.1"/>
    <property type="molecule type" value="Genomic_DNA"/>
</dbReference>
<protein>
    <submittedName>
        <fullName evidence="2">Uncharacterized protein</fullName>
    </submittedName>
</protein>
<reference evidence="3" key="3">
    <citation type="submission" date="2019-12" db="EMBL/GenBank/DDBJ databases">
        <title>Complete and Draft Genome Sequences of New Strains and Members of Some Known Species of the Genus Rathayibacter isolated from Plants.</title>
        <authorList>
            <person name="Tarlachkov S.V."/>
            <person name="Starodumova I.P."/>
            <person name="Dorofeeva L.V."/>
            <person name="Prisyazhnaya N.V."/>
            <person name="Leyn S.A."/>
            <person name="Zlamal J.E."/>
            <person name="Elane M.L."/>
            <person name="Osterman A.L."/>
            <person name="Nadler S.A."/>
            <person name="Subbotin S.A."/>
            <person name="Evtushenko L.I."/>
        </authorList>
    </citation>
    <scope>NUCLEOTIDE SEQUENCE</scope>
    <source>
        <strain evidence="3">VKM Ac-2761</strain>
    </source>
</reference>
<keyword evidence="4" id="KW-1185">Reference proteome</keyword>
<evidence type="ECO:0000256" key="1">
    <source>
        <dbReference type="SAM" id="SignalP"/>
    </source>
</evidence>
<dbReference type="Proteomes" id="UP000076717">
    <property type="component" value="Unassembled WGS sequence"/>
</dbReference>
<reference evidence="2 4" key="1">
    <citation type="submission" date="2015-08" db="EMBL/GenBank/DDBJ databases">
        <title>Draft Genome Sequence of Rathayibacter sp. Strain VKM Ac-2596 Isolated from Leaf Gall Induced by Plant-Parasitic Nematodes.</title>
        <authorList>
            <person name="Vasilenko O.V."/>
            <person name="Starodumova I.P."/>
            <person name="Tarlachkov S.V."/>
            <person name="Dorofeeva L.V."/>
            <person name="Evtushenko L.I."/>
        </authorList>
    </citation>
    <scope>NUCLEOTIDE SEQUENCE [LARGE SCALE GENOMIC DNA]</scope>
    <source>
        <strain evidence="2 4">VKM Ac-2596</strain>
    </source>
</reference>
<name>A0A162GNB5_9MICO</name>
<dbReference type="EMBL" id="LIIN01000110">
    <property type="protein sequence ID" value="KZX20318.1"/>
    <property type="molecule type" value="Genomic_DNA"/>
</dbReference>
<dbReference type="Proteomes" id="UP000465031">
    <property type="component" value="Chromosome"/>
</dbReference>
<sequence length="60" mass="5936">MNRTTVITALVCGLLLSAAAATPAVAATSDAADGSARSTGGLWTADADTLLIDGRAFVLE</sequence>
<evidence type="ECO:0000313" key="3">
    <source>
        <dbReference type="EMBL" id="QHC56713.1"/>
    </source>
</evidence>
<evidence type="ECO:0000313" key="2">
    <source>
        <dbReference type="EMBL" id="KZX20318.1"/>
    </source>
</evidence>
<evidence type="ECO:0000313" key="5">
    <source>
        <dbReference type="Proteomes" id="UP000465031"/>
    </source>
</evidence>
<feature type="signal peptide" evidence="1">
    <location>
        <begin position="1"/>
        <end position="26"/>
    </location>
</feature>
<evidence type="ECO:0000313" key="4">
    <source>
        <dbReference type="Proteomes" id="UP000076717"/>
    </source>
</evidence>
<keyword evidence="1" id="KW-0732">Signal</keyword>
<dbReference type="RefSeq" id="WP_068212370.1">
    <property type="nucleotide sequence ID" value="NZ_CP047186.1"/>
</dbReference>
<organism evidence="2 4">
    <name type="scientific">Rathayibacter tanaceti</name>
    <dbReference type="NCBI Taxonomy" id="1671680"/>
    <lineage>
        <taxon>Bacteria</taxon>
        <taxon>Bacillati</taxon>
        <taxon>Actinomycetota</taxon>
        <taxon>Actinomycetes</taxon>
        <taxon>Micrococcales</taxon>
        <taxon>Microbacteriaceae</taxon>
        <taxon>Rathayibacter</taxon>
    </lineage>
</organism>
<dbReference type="AlphaFoldDB" id="A0A162GNB5"/>
<gene>
    <name evidence="2" type="ORF">ACH61_02565</name>
    <name evidence="3" type="ORF">GSU10_14485</name>
</gene>
<reference evidence="5" key="2">
    <citation type="submission" date="2019-12" db="EMBL/GenBank/DDBJ databases">
        <title>Complete and draft genome sequences of new strains and members of some known species of the genus Rathayibacter isolated from plants.</title>
        <authorList>
            <person name="Tarlachkov S.V."/>
            <person name="Starodumova I.P."/>
            <person name="Dorofeeva L.V."/>
            <person name="Prisyazhnaya N.V."/>
            <person name="Leyn S."/>
            <person name="Zlamal J."/>
            <person name="Elan M."/>
            <person name="Osterman A.L."/>
            <person name="Nadler S."/>
            <person name="Subbotin S.A."/>
            <person name="Evtushenko L.I."/>
        </authorList>
    </citation>
    <scope>NUCLEOTIDE SEQUENCE [LARGE SCALE GENOMIC DNA]</scope>
    <source>
        <strain evidence="5">VKM Ac-2761</strain>
    </source>
</reference>